<proteinExistence type="inferred from homology"/>
<evidence type="ECO:0000256" key="8">
    <source>
        <dbReference type="PIRSR" id="PIRSR618044-2"/>
    </source>
</evidence>
<dbReference type="Gene3D" id="3.40.710.10">
    <property type="entry name" value="DD-peptidase/beta-lactamase superfamily"/>
    <property type="match status" value="1"/>
</dbReference>
<keyword evidence="6" id="KW-0961">Cell wall biogenesis/degradation</keyword>
<reference evidence="13" key="2">
    <citation type="submission" date="2016-04" db="EMBL/GenBank/DDBJ databases">
        <title>First Complete Genome Sequence of a Subdivision 6 Acidobacterium.</title>
        <authorList>
            <person name="Huang S."/>
            <person name="Vieira S."/>
            <person name="Bunk B."/>
            <person name="Riedel T."/>
            <person name="Sproeer C."/>
            <person name="Overmann J."/>
        </authorList>
    </citation>
    <scope>NUCLEOTIDE SEQUENCE [LARGE SCALE GENOMIC DNA]</scope>
    <source>
        <strain evidence="13">DSM 100886 HEG_-6_39</strain>
    </source>
</reference>
<keyword evidence="2" id="KW-0732">Signal</keyword>
<dbReference type="InterPro" id="IPR001967">
    <property type="entry name" value="Peptidase_S11_N"/>
</dbReference>
<evidence type="ECO:0000256" key="4">
    <source>
        <dbReference type="ARBA" id="ARBA00022960"/>
    </source>
</evidence>
<dbReference type="GO" id="GO:0071555">
    <property type="term" value="P:cell wall organization"/>
    <property type="evidence" value="ECO:0007669"/>
    <property type="project" value="UniProtKB-KW"/>
</dbReference>
<dbReference type="PRINTS" id="PR00725">
    <property type="entry name" value="DADACBPTASE1"/>
</dbReference>
<dbReference type="GO" id="GO:0009252">
    <property type="term" value="P:peptidoglycan biosynthetic process"/>
    <property type="evidence" value="ECO:0007669"/>
    <property type="project" value="UniProtKB-KW"/>
</dbReference>
<keyword evidence="5" id="KW-0573">Peptidoglycan synthesis</keyword>
<dbReference type="OrthoDB" id="9791132at2"/>
<evidence type="ECO:0000256" key="9">
    <source>
        <dbReference type="RuleBase" id="RU004016"/>
    </source>
</evidence>
<feature type="region of interest" description="Disordered" evidence="10">
    <location>
        <begin position="35"/>
        <end position="66"/>
    </location>
</feature>
<evidence type="ECO:0000256" key="1">
    <source>
        <dbReference type="ARBA" id="ARBA00007164"/>
    </source>
</evidence>
<gene>
    <name evidence="12" type="primary">pbpG_1</name>
    <name evidence="12" type="ORF">LuPra_03858</name>
</gene>
<feature type="active site" evidence="7">
    <location>
        <position position="188"/>
    </location>
</feature>
<keyword evidence="3 12" id="KW-0378">Hydrolase</keyword>
<dbReference type="Pfam" id="PF00768">
    <property type="entry name" value="Peptidase_S11"/>
    <property type="match status" value="1"/>
</dbReference>
<feature type="domain" description="Peptidase S11 D-alanyl-D-alanine carboxypeptidase A N-terminal" evidence="11">
    <location>
        <begin position="101"/>
        <end position="325"/>
    </location>
</feature>
<dbReference type="STRING" id="1855912.LuPra_03858"/>
<comment type="similarity">
    <text evidence="1 9">Belongs to the peptidase S11 family.</text>
</comment>
<name>A0A143PR75_LUTPR</name>
<dbReference type="InterPro" id="IPR018044">
    <property type="entry name" value="Peptidase_S11"/>
</dbReference>
<evidence type="ECO:0000259" key="11">
    <source>
        <dbReference type="Pfam" id="PF00768"/>
    </source>
</evidence>
<dbReference type="InterPro" id="IPR012338">
    <property type="entry name" value="Beta-lactam/transpept-like"/>
</dbReference>
<dbReference type="GO" id="GO:0008360">
    <property type="term" value="P:regulation of cell shape"/>
    <property type="evidence" value="ECO:0007669"/>
    <property type="project" value="UniProtKB-KW"/>
</dbReference>
<feature type="compositionally biased region" description="Low complexity" evidence="10">
    <location>
        <begin position="41"/>
        <end position="55"/>
    </location>
</feature>
<dbReference type="RefSeq" id="WP_110172237.1">
    <property type="nucleotide sequence ID" value="NZ_CP015136.1"/>
</dbReference>
<feature type="binding site" evidence="8">
    <location>
        <position position="294"/>
    </location>
    <ligand>
        <name>substrate</name>
    </ligand>
</feature>
<evidence type="ECO:0000313" key="12">
    <source>
        <dbReference type="EMBL" id="AMY10620.1"/>
    </source>
</evidence>
<dbReference type="EC" id="3.4.21.-" evidence="12"/>
<keyword evidence="13" id="KW-1185">Reference proteome</keyword>
<evidence type="ECO:0000256" key="7">
    <source>
        <dbReference type="PIRSR" id="PIRSR618044-1"/>
    </source>
</evidence>
<evidence type="ECO:0000256" key="6">
    <source>
        <dbReference type="ARBA" id="ARBA00023316"/>
    </source>
</evidence>
<evidence type="ECO:0000256" key="5">
    <source>
        <dbReference type="ARBA" id="ARBA00022984"/>
    </source>
</evidence>
<dbReference type="Proteomes" id="UP000076079">
    <property type="component" value="Chromosome"/>
</dbReference>
<dbReference type="EMBL" id="CP015136">
    <property type="protein sequence ID" value="AMY10620.1"/>
    <property type="molecule type" value="Genomic_DNA"/>
</dbReference>
<evidence type="ECO:0000256" key="2">
    <source>
        <dbReference type="ARBA" id="ARBA00022729"/>
    </source>
</evidence>
<evidence type="ECO:0000256" key="10">
    <source>
        <dbReference type="SAM" id="MobiDB-lite"/>
    </source>
</evidence>
<dbReference type="PANTHER" id="PTHR21581">
    <property type="entry name" value="D-ALANYL-D-ALANINE CARBOXYPEPTIDASE"/>
    <property type="match status" value="1"/>
</dbReference>
<dbReference type="GO" id="GO:0006508">
    <property type="term" value="P:proteolysis"/>
    <property type="evidence" value="ECO:0007669"/>
    <property type="project" value="InterPro"/>
</dbReference>
<feature type="active site" description="Proton acceptor" evidence="7">
    <location>
        <position position="136"/>
    </location>
</feature>
<dbReference type="AlphaFoldDB" id="A0A143PR75"/>
<evidence type="ECO:0000256" key="3">
    <source>
        <dbReference type="ARBA" id="ARBA00022801"/>
    </source>
</evidence>
<accession>A0A143PR75</accession>
<keyword evidence="4" id="KW-0133">Cell shape</keyword>
<reference evidence="12 13" key="1">
    <citation type="journal article" date="2016" name="Genome Announc.">
        <title>First Complete Genome Sequence of a Subdivision 6 Acidobacterium Strain.</title>
        <authorList>
            <person name="Huang S."/>
            <person name="Vieira S."/>
            <person name="Bunk B."/>
            <person name="Riedel T."/>
            <person name="Sproer C."/>
            <person name="Overmann J."/>
        </authorList>
    </citation>
    <scope>NUCLEOTIDE SEQUENCE [LARGE SCALE GENOMIC DNA]</scope>
    <source>
        <strain evidence="13">DSM 100886 HEG_-6_39</strain>
    </source>
</reference>
<dbReference type="KEGG" id="abac:LuPra_03858"/>
<evidence type="ECO:0000313" key="13">
    <source>
        <dbReference type="Proteomes" id="UP000076079"/>
    </source>
</evidence>
<protein>
    <submittedName>
        <fullName evidence="12">D-alanyl-D-alanine endopeptidase</fullName>
        <ecNumber evidence="12">3.4.21.-</ecNumber>
    </submittedName>
</protein>
<dbReference type="PANTHER" id="PTHR21581:SF26">
    <property type="entry name" value="D-ALANYL-D-ALANINE ENDOPEPTIDASE"/>
    <property type="match status" value="1"/>
</dbReference>
<sequence length="358" mass="39246">MLQLAGFRSVRALVLLGFSLAFVGVPMISEAATTRNRRAVKSSSQKKTTTGSTKRATTRYSASKSRQRRLAMARARQAAYSRQLVAIQTPQFKTGADGQMVPDVRAGAAIIYNPATHQVLYESNAQTPRSIASITKVMTAVAFLESEVDFTREVTIHPDDLRGASTTYLRRNDRVTIQQLLHLLLIGSDNVAARTLARASLYGPLGFVERMNQKAAELGLTNTRYFDPSGLYADNMSSAFDMARLISFAAGDERIASIMRTKEYQFATPTRARTVTLHNTNHLVGTDVDVRGGKTGFISKSGYCLATLLRLPQGDQVAVVVLGAKSNPARFWETRHLFNWLAGKAPAVLATQTPEQQD</sequence>
<dbReference type="GO" id="GO:0009002">
    <property type="term" value="F:serine-type D-Ala-D-Ala carboxypeptidase activity"/>
    <property type="evidence" value="ECO:0007669"/>
    <property type="project" value="InterPro"/>
</dbReference>
<dbReference type="SUPFAM" id="SSF56601">
    <property type="entry name" value="beta-lactamase/transpeptidase-like"/>
    <property type="match status" value="1"/>
</dbReference>
<feature type="active site" description="Acyl-ester intermediate" evidence="7">
    <location>
        <position position="133"/>
    </location>
</feature>
<organism evidence="12 13">
    <name type="scientific">Luteitalea pratensis</name>
    <dbReference type="NCBI Taxonomy" id="1855912"/>
    <lineage>
        <taxon>Bacteria</taxon>
        <taxon>Pseudomonadati</taxon>
        <taxon>Acidobacteriota</taxon>
        <taxon>Vicinamibacteria</taxon>
        <taxon>Vicinamibacterales</taxon>
        <taxon>Vicinamibacteraceae</taxon>
        <taxon>Luteitalea</taxon>
    </lineage>
</organism>